<dbReference type="Pfam" id="PF10614">
    <property type="entry name" value="CsgF"/>
    <property type="match status" value="1"/>
</dbReference>
<name>M5Q0Q1_DESAF</name>
<evidence type="ECO:0000313" key="6">
    <source>
        <dbReference type="Proteomes" id="UP000011922"/>
    </source>
</evidence>
<feature type="chain" id="PRO_5004069680" description="Curli production assembly/transport component CsgF" evidence="4">
    <location>
        <begin position="24"/>
        <end position="136"/>
    </location>
</feature>
<comment type="function">
    <text evidence="1">May be involved in the biogenesis of curli organelles.</text>
</comment>
<dbReference type="EMBL" id="AOSV01000038">
    <property type="protein sequence ID" value="EMG35873.1"/>
    <property type="molecule type" value="Genomic_DNA"/>
</dbReference>
<reference evidence="5 6" key="1">
    <citation type="journal article" date="2013" name="Genome Announc.">
        <title>Draft Genome Sequence for Desulfovibrio africanus Strain PCS.</title>
        <authorList>
            <person name="Brown S.D."/>
            <person name="Utturkar S.M."/>
            <person name="Arkin A.P."/>
            <person name="Deutschbauer A.M."/>
            <person name="Elias D.A."/>
            <person name="Hazen T.C."/>
            <person name="Chakraborty R."/>
        </authorList>
    </citation>
    <scope>NUCLEOTIDE SEQUENCE [LARGE SCALE GENOMIC DNA]</scope>
    <source>
        <strain evidence="5 6">PCS</strain>
    </source>
</reference>
<dbReference type="InterPro" id="IPR018893">
    <property type="entry name" value="T8SS_CsgF"/>
</dbReference>
<accession>M5Q0Q1</accession>
<evidence type="ECO:0000256" key="1">
    <source>
        <dbReference type="ARBA" id="ARBA00003989"/>
    </source>
</evidence>
<evidence type="ECO:0000256" key="4">
    <source>
        <dbReference type="SAM" id="SignalP"/>
    </source>
</evidence>
<protein>
    <recommendedName>
        <fullName evidence="2">Curli production assembly/transport component CsgF</fullName>
    </recommendedName>
</protein>
<dbReference type="AlphaFoldDB" id="M5Q0Q1"/>
<dbReference type="OrthoDB" id="1443407at2"/>
<sequence>MRTIVAVACLGMALAAMPSTASATELVFSFTNPSFGGDPMIGNFLLNKADSQKRFAEDEYEEDPLSDFEDGLNRRVLGLIADKIVQDAFGDEGNLSNGTYTIGSYVISIDNNGKVIKVAVTDSLSGDSTVVEVPVF</sequence>
<comment type="caution">
    <text evidence="5">The sequence shown here is derived from an EMBL/GenBank/DDBJ whole genome shotgun (WGS) entry which is preliminary data.</text>
</comment>
<proteinExistence type="predicted"/>
<dbReference type="Proteomes" id="UP000011922">
    <property type="component" value="Unassembled WGS sequence"/>
</dbReference>
<feature type="signal peptide" evidence="4">
    <location>
        <begin position="1"/>
        <end position="23"/>
    </location>
</feature>
<keyword evidence="3 4" id="KW-0732">Signal</keyword>
<dbReference type="PATRIC" id="fig|1262666.3.peg.3410"/>
<evidence type="ECO:0000256" key="3">
    <source>
        <dbReference type="ARBA" id="ARBA00022729"/>
    </source>
</evidence>
<organism evidence="5 6">
    <name type="scientific">Desulfocurvibacter africanus PCS</name>
    <dbReference type="NCBI Taxonomy" id="1262666"/>
    <lineage>
        <taxon>Bacteria</taxon>
        <taxon>Pseudomonadati</taxon>
        <taxon>Thermodesulfobacteriota</taxon>
        <taxon>Desulfovibrionia</taxon>
        <taxon>Desulfovibrionales</taxon>
        <taxon>Desulfovibrionaceae</taxon>
        <taxon>Desulfocurvibacter</taxon>
    </lineage>
</organism>
<evidence type="ECO:0000313" key="5">
    <source>
        <dbReference type="EMBL" id="EMG35873.1"/>
    </source>
</evidence>
<gene>
    <name evidence="5" type="ORF">PCS_03356</name>
</gene>
<dbReference type="RefSeq" id="WP_005989291.1">
    <property type="nucleotide sequence ID" value="NZ_AOSV01000038.1"/>
</dbReference>
<evidence type="ECO:0000256" key="2">
    <source>
        <dbReference type="ARBA" id="ARBA00014031"/>
    </source>
</evidence>